<accession>A0A7X0LJ42</accession>
<dbReference type="InterPro" id="IPR010870">
    <property type="entry name" value="Porin_O/P"/>
</dbReference>
<dbReference type="Proteomes" id="UP000541810">
    <property type="component" value="Unassembled WGS sequence"/>
</dbReference>
<dbReference type="RefSeq" id="WP_184676440.1">
    <property type="nucleotide sequence ID" value="NZ_JACHGY010000001.1"/>
</dbReference>
<dbReference type="EMBL" id="JACHGY010000001">
    <property type="protein sequence ID" value="MBB6428895.1"/>
    <property type="molecule type" value="Genomic_DNA"/>
</dbReference>
<dbReference type="Pfam" id="PF07396">
    <property type="entry name" value="Porin_O_P"/>
    <property type="match status" value="1"/>
</dbReference>
<keyword evidence="3" id="KW-1185">Reference proteome</keyword>
<evidence type="ECO:0000313" key="2">
    <source>
        <dbReference type="EMBL" id="MBB6428895.1"/>
    </source>
</evidence>
<dbReference type="AlphaFoldDB" id="A0A7X0LJ42"/>
<dbReference type="SUPFAM" id="SSF56935">
    <property type="entry name" value="Porins"/>
    <property type="match status" value="1"/>
</dbReference>
<dbReference type="InterPro" id="IPR023614">
    <property type="entry name" value="Porin_dom_sf"/>
</dbReference>
<keyword evidence="1" id="KW-0732">Signal</keyword>
<dbReference type="Gene3D" id="2.40.160.10">
    <property type="entry name" value="Porin"/>
    <property type="match status" value="1"/>
</dbReference>
<organism evidence="2 3">
    <name type="scientific">Algisphaera agarilytica</name>
    <dbReference type="NCBI Taxonomy" id="1385975"/>
    <lineage>
        <taxon>Bacteria</taxon>
        <taxon>Pseudomonadati</taxon>
        <taxon>Planctomycetota</taxon>
        <taxon>Phycisphaerae</taxon>
        <taxon>Phycisphaerales</taxon>
        <taxon>Phycisphaeraceae</taxon>
        <taxon>Algisphaera</taxon>
    </lineage>
</organism>
<sequence length="443" mass="47148">MQRKLTTGVLAAALFSPAVAMGETSELDAMKAELAAMRAELSQIKGGSTAQATADLQAATDAAMLDAQSRINYAAEEMTAGHNGKNFFLESADGGFSLALSGQGQFRYIYNQRSNAPGTGIDDGDNLAGFQLRRMKLKGKGHIADPKVSYSFSLASNRDSNNTGLESFTLGYKFDNGVALKAGRFKAPFAFDELTSSSRQQAVERSLVNEQFTTGHTEGIQVEFKPVDDLKVKAMFSDGANAGEGGNGDFNETPADLAVTVRGDYTIGGSKGFAKDYTSWVEDEMGINIGAAVHHEVAKTGVNQATGTLDAFTRLTVDALYNNAGLSLFGAVYFETQDAVTGGVESDPFGLLAQAGYTIDDTWEPFVRYEFIDTDVAGADEINVITAGVNYYLKKHSAKFTVDGVFALDPLTGISVSDGLGLQPDAPGEDGQFALRAQFQLLF</sequence>
<proteinExistence type="predicted"/>
<evidence type="ECO:0000256" key="1">
    <source>
        <dbReference type="SAM" id="SignalP"/>
    </source>
</evidence>
<reference evidence="2 3" key="1">
    <citation type="submission" date="2020-08" db="EMBL/GenBank/DDBJ databases">
        <title>Genomic Encyclopedia of Type Strains, Phase IV (KMG-IV): sequencing the most valuable type-strain genomes for metagenomic binning, comparative biology and taxonomic classification.</title>
        <authorList>
            <person name="Goeker M."/>
        </authorList>
    </citation>
    <scope>NUCLEOTIDE SEQUENCE [LARGE SCALE GENOMIC DNA]</scope>
    <source>
        <strain evidence="2 3">DSM 103725</strain>
    </source>
</reference>
<protein>
    <recommendedName>
        <fullName evidence="4">Phosphate-selective porin O and P</fullName>
    </recommendedName>
</protein>
<feature type="chain" id="PRO_5031282443" description="Phosphate-selective porin O and P" evidence="1">
    <location>
        <begin position="21"/>
        <end position="443"/>
    </location>
</feature>
<gene>
    <name evidence="2" type="ORF">HNQ40_000701</name>
</gene>
<evidence type="ECO:0000313" key="3">
    <source>
        <dbReference type="Proteomes" id="UP000541810"/>
    </source>
</evidence>
<evidence type="ECO:0008006" key="4">
    <source>
        <dbReference type="Google" id="ProtNLM"/>
    </source>
</evidence>
<name>A0A7X0LJ42_9BACT</name>
<comment type="caution">
    <text evidence="2">The sequence shown here is derived from an EMBL/GenBank/DDBJ whole genome shotgun (WGS) entry which is preliminary data.</text>
</comment>
<feature type="signal peptide" evidence="1">
    <location>
        <begin position="1"/>
        <end position="20"/>
    </location>
</feature>